<organism evidence="2 3">
    <name type="scientific">Punica granatum</name>
    <name type="common">Pomegranate</name>
    <dbReference type="NCBI Taxonomy" id="22663"/>
    <lineage>
        <taxon>Eukaryota</taxon>
        <taxon>Viridiplantae</taxon>
        <taxon>Streptophyta</taxon>
        <taxon>Embryophyta</taxon>
        <taxon>Tracheophyta</taxon>
        <taxon>Spermatophyta</taxon>
        <taxon>Magnoliopsida</taxon>
        <taxon>eudicotyledons</taxon>
        <taxon>Gunneridae</taxon>
        <taxon>Pentapetalae</taxon>
        <taxon>rosids</taxon>
        <taxon>malvids</taxon>
        <taxon>Myrtales</taxon>
        <taxon>Lythraceae</taxon>
        <taxon>Punica</taxon>
    </lineage>
</organism>
<sequence length="174" mass="19505">MFKIRYLESGKSKVDALGSRVSALGSRLDKLQCRDRMSKQLTGSLGKMQRQRRRASNSPEARADDRKQLTASSRNCGVGSADRRNFNLQARRSQNNRTRHTGGKLEKKRGGEKSRAHCQWAGLQPEGPNQACPVRQCGPNLESRNRVDSAIQRFWARSRPDSADCDSAHRIGIV</sequence>
<evidence type="ECO:0000313" key="2">
    <source>
        <dbReference type="EMBL" id="PKI58756.1"/>
    </source>
</evidence>
<proteinExistence type="predicted"/>
<dbReference type="EMBL" id="PGOL01001343">
    <property type="protein sequence ID" value="PKI58756.1"/>
    <property type="molecule type" value="Genomic_DNA"/>
</dbReference>
<protein>
    <submittedName>
        <fullName evidence="2">Uncharacterized protein</fullName>
    </submittedName>
</protein>
<name>A0A2I0JTH7_PUNGR</name>
<reference evidence="2 3" key="1">
    <citation type="submission" date="2017-11" db="EMBL/GenBank/DDBJ databases">
        <title>De-novo sequencing of pomegranate (Punica granatum L.) genome.</title>
        <authorList>
            <person name="Akparov Z."/>
            <person name="Amiraslanov A."/>
            <person name="Hajiyeva S."/>
            <person name="Abbasov M."/>
            <person name="Kaur K."/>
            <person name="Hamwieh A."/>
            <person name="Solovyev V."/>
            <person name="Salamov A."/>
            <person name="Braich B."/>
            <person name="Kosarev P."/>
            <person name="Mahmoud A."/>
            <person name="Hajiyev E."/>
            <person name="Babayeva S."/>
            <person name="Izzatullayeva V."/>
            <person name="Mammadov A."/>
            <person name="Mammadov A."/>
            <person name="Sharifova S."/>
            <person name="Ojaghi J."/>
            <person name="Eynullazada K."/>
            <person name="Bayramov B."/>
            <person name="Abdulazimova A."/>
            <person name="Shahmuradov I."/>
        </authorList>
    </citation>
    <scope>NUCLEOTIDE SEQUENCE [LARGE SCALE GENOMIC DNA]</scope>
    <source>
        <strain evidence="3">cv. AG2017</strain>
        <tissue evidence="2">Leaf</tissue>
    </source>
</reference>
<feature type="compositionally biased region" description="Polar residues" evidence="1">
    <location>
        <begin position="86"/>
        <end position="96"/>
    </location>
</feature>
<evidence type="ECO:0000256" key="1">
    <source>
        <dbReference type="SAM" id="MobiDB-lite"/>
    </source>
</evidence>
<keyword evidence="3" id="KW-1185">Reference proteome</keyword>
<feature type="compositionally biased region" description="Basic and acidic residues" evidence="1">
    <location>
        <begin position="103"/>
        <end position="113"/>
    </location>
</feature>
<dbReference type="AlphaFoldDB" id="A0A2I0JTH7"/>
<accession>A0A2I0JTH7</accession>
<gene>
    <name evidence="2" type="ORF">CRG98_020850</name>
</gene>
<dbReference type="Proteomes" id="UP000233551">
    <property type="component" value="Unassembled WGS sequence"/>
</dbReference>
<comment type="caution">
    <text evidence="2">The sequence shown here is derived from an EMBL/GenBank/DDBJ whole genome shotgun (WGS) entry which is preliminary data.</text>
</comment>
<feature type="region of interest" description="Disordered" evidence="1">
    <location>
        <begin position="36"/>
        <end position="113"/>
    </location>
</feature>
<evidence type="ECO:0000313" key="3">
    <source>
        <dbReference type="Proteomes" id="UP000233551"/>
    </source>
</evidence>